<keyword evidence="3 7" id="KW-0812">Transmembrane</keyword>
<feature type="transmembrane region" description="Helical" evidence="7">
    <location>
        <begin position="35"/>
        <end position="55"/>
    </location>
</feature>
<feature type="transmembrane region" description="Helical" evidence="7">
    <location>
        <begin position="6"/>
        <end position="28"/>
    </location>
</feature>
<feature type="transmembrane region" description="Helical" evidence="7">
    <location>
        <begin position="136"/>
        <end position="159"/>
    </location>
</feature>
<keyword evidence="4 7" id="KW-1133">Transmembrane helix</keyword>
<sequence>MDGAWAVILISLAMFVGCFVLGIIPLLINLSEQKLQLITVLGAGLLCGTALSIIIPEGVELVQESWKDRYCSAMGENQNISETNSTLHLATKKGLRPHFFIGVSLVLGFTLMFVVDQIANYCSMQEPRARMYSGNSVTATLGLLIHAAADGVALGAAAASSQVSVQVVVFFAVILHKAPAAFGLVSFLMHAGLERKTIQKHLLAFSAAAPLMAISTYFILSASNGSSQNRLSATGIGMLFSAGTFLYVATVHVLPEINSRGHQRSTHLHHHTGTGAHQQQSGLSITESLTLILGAGLPVLLALGLPDD</sequence>
<dbReference type="InterPro" id="IPR003689">
    <property type="entry name" value="ZIP"/>
</dbReference>
<dbReference type="GO" id="GO:0005385">
    <property type="term" value="F:zinc ion transmembrane transporter activity"/>
    <property type="evidence" value="ECO:0007669"/>
    <property type="project" value="UniProtKB-UniRule"/>
</dbReference>
<dbReference type="PANTHER" id="PTHR16133">
    <property type="entry name" value="SOLUTE CARRIER FAMILY 39 ZINC TRANSPORTER , MEMBER 9-RELATED"/>
    <property type="match status" value="1"/>
</dbReference>
<dbReference type="InterPro" id="IPR045891">
    <property type="entry name" value="ZIP9"/>
</dbReference>
<keyword evidence="7" id="KW-0864">Zinc transport</keyword>
<keyword evidence="7" id="KW-0406">Ion transport</keyword>
<evidence type="ECO:0000256" key="5">
    <source>
        <dbReference type="ARBA" id="ARBA00023034"/>
    </source>
</evidence>
<organism evidence="8">
    <name type="scientific">Cyprinus carpio</name>
    <name type="common">Common carp</name>
    <dbReference type="NCBI Taxonomy" id="7962"/>
    <lineage>
        <taxon>Eukaryota</taxon>
        <taxon>Metazoa</taxon>
        <taxon>Chordata</taxon>
        <taxon>Craniata</taxon>
        <taxon>Vertebrata</taxon>
        <taxon>Euteleostomi</taxon>
        <taxon>Actinopterygii</taxon>
        <taxon>Neopterygii</taxon>
        <taxon>Teleostei</taxon>
        <taxon>Ostariophysi</taxon>
        <taxon>Cypriniformes</taxon>
        <taxon>Cyprinidae</taxon>
        <taxon>Cyprininae</taxon>
        <taxon>Cyprinus</taxon>
    </lineage>
</organism>
<feature type="transmembrane region" description="Helical" evidence="7">
    <location>
        <begin position="288"/>
        <end position="305"/>
    </location>
</feature>
<feature type="transmembrane region" description="Helical" evidence="7">
    <location>
        <begin position="232"/>
        <end position="254"/>
    </location>
</feature>
<comment type="subcellular location">
    <subcellularLocation>
        <location evidence="7">Cell membrane</location>
        <topology evidence="7">Multi-pass membrane protein</topology>
    </subcellularLocation>
    <subcellularLocation>
        <location evidence="7">Cytoplasm</location>
        <location evidence="7">Perinuclear region</location>
    </subcellularLocation>
    <subcellularLocation>
        <location evidence="1">Endomembrane system</location>
        <topology evidence="1">Multi-pass membrane protein</topology>
    </subcellularLocation>
    <subcellularLocation>
        <location evidence="2">Golgi apparatus membrane</location>
    </subcellularLocation>
    <subcellularLocation>
        <location evidence="7">Golgi apparatus</location>
        <location evidence="7">trans-Golgi network membrane</location>
    </subcellularLocation>
    <subcellularLocation>
        <location evidence="7">Mitochondrion</location>
    </subcellularLocation>
    <subcellularLocation>
        <location evidence="7">Nucleus</location>
    </subcellularLocation>
</comment>
<dbReference type="GO" id="GO:0048471">
    <property type="term" value="C:perinuclear region of cytoplasm"/>
    <property type="evidence" value="ECO:0007669"/>
    <property type="project" value="UniProtKB-SubCell"/>
</dbReference>
<comment type="function">
    <text evidence="7">Transports zinc ions across cell and organelle membranes into the cytoplasm and regulates intracellular zinc homeostasis. Participates in the zinc ions efflux out of the secretory compartments. Also functions as membrane androgen receptor that mediates, through a G protein, the non-classical androgen signaling pathway, characterized by the activation of MAPK3/MAPK1 (Erk1/2) and transcription factors CREB1 or ATF1. Moreover, has dual functions as membrane-bound androgen receptor and as an androgen-dependent zinc transporter both of which are mediated through an inhibitory G protein (Gi) that mediates both MAP kinase and zinc signaling leading to the androgen-dependent apoptotic process.</text>
</comment>
<comment type="similarity">
    <text evidence="7">Belongs to the ZIP transporter (TC 2.A.5) family.</text>
</comment>
<evidence type="ECO:0000256" key="1">
    <source>
        <dbReference type="ARBA" id="ARBA00004127"/>
    </source>
</evidence>
<feature type="transmembrane region" description="Helical" evidence="7">
    <location>
        <begin position="201"/>
        <end position="220"/>
    </location>
</feature>
<evidence type="ECO:0000256" key="6">
    <source>
        <dbReference type="ARBA" id="ARBA00023136"/>
    </source>
</evidence>
<feature type="transmembrane region" description="Helical" evidence="7">
    <location>
        <begin position="165"/>
        <end position="189"/>
    </location>
</feature>
<keyword evidence="7" id="KW-0813">Transport</keyword>
<dbReference type="GO" id="GO:0005886">
    <property type="term" value="C:plasma membrane"/>
    <property type="evidence" value="ECO:0007669"/>
    <property type="project" value="UniProtKB-SubCell"/>
</dbReference>
<dbReference type="GO" id="GO:0005739">
    <property type="term" value="C:mitochondrion"/>
    <property type="evidence" value="ECO:0007669"/>
    <property type="project" value="UniProtKB-SubCell"/>
</dbReference>
<proteinExistence type="evidence at transcript level"/>
<evidence type="ECO:0000256" key="7">
    <source>
        <dbReference type="RuleBase" id="RU369011"/>
    </source>
</evidence>
<dbReference type="GO" id="GO:0000139">
    <property type="term" value="C:Golgi membrane"/>
    <property type="evidence" value="ECO:0007669"/>
    <property type="project" value="UniProtKB-SubCell"/>
</dbReference>
<keyword evidence="7" id="KW-0325">Glycoprotein</keyword>
<gene>
    <name evidence="8" type="primary">slc39a9-1</name>
</gene>
<reference evidence="8" key="1">
    <citation type="submission" date="2014-09" db="EMBL/GenBank/DDBJ databases">
        <title>Genome-Wide Identification, Characterization and Phylogenetic Analysis of 37 Common Carp Zinc Transporter Genes.</title>
        <authorList>
            <person name="Zhang S.H."/>
            <person name="Jiang Y.L."/>
            <person name="Xu P."/>
        </authorList>
    </citation>
    <scope>NUCLEOTIDE SEQUENCE</scope>
</reference>
<keyword evidence="7" id="KW-0862">Zinc</keyword>
<evidence type="ECO:0000256" key="4">
    <source>
        <dbReference type="ARBA" id="ARBA00022989"/>
    </source>
</evidence>
<dbReference type="PANTHER" id="PTHR16133:SF4">
    <property type="entry name" value="ZINC TRANSPORTER ZIP9"/>
    <property type="match status" value="1"/>
</dbReference>
<evidence type="ECO:0000256" key="3">
    <source>
        <dbReference type="ARBA" id="ARBA00022692"/>
    </source>
</evidence>
<feature type="transmembrane region" description="Helical" evidence="7">
    <location>
        <begin position="97"/>
        <end position="115"/>
    </location>
</feature>
<keyword evidence="6 7" id="KW-0472">Membrane</keyword>
<keyword evidence="5" id="KW-0333">Golgi apparatus</keyword>
<accession>A0A089ZWW5</accession>
<dbReference type="AlphaFoldDB" id="A0A089ZWW5"/>
<name>A0A089ZWW5_CYPCA</name>
<protein>
    <recommendedName>
        <fullName evidence="7">Zinc transporter ZIP9</fullName>
        <shortName evidence="7">ZIP-9</shortName>
    </recommendedName>
    <alternativeName>
        <fullName evidence="7">Solute carrier family 39 member 9</fullName>
    </alternativeName>
    <alternativeName>
        <fullName evidence="7">Zrt- and Irt-like protein 9</fullName>
    </alternativeName>
</protein>
<evidence type="ECO:0000313" key="8">
    <source>
        <dbReference type="EMBL" id="BAP46898.1"/>
    </source>
</evidence>
<dbReference type="EMBL" id="AB988005">
    <property type="protein sequence ID" value="BAP46898.1"/>
    <property type="molecule type" value="mRNA"/>
</dbReference>
<dbReference type="Pfam" id="PF02535">
    <property type="entry name" value="Zip"/>
    <property type="match status" value="2"/>
</dbReference>
<dbReference type="GO" id="GO:0005634">
    <property type="term" value="C:nucleus"/>
    <property type="evidence" value="ECO:0007669"/>
    <property type="project" value="UniProtKB-SubCell"/>
</dbReference>
<evidence type="ECO:0000256" key="2">
    <source>
        <dbReference type="ARBA" id="ARBA00004394"/>
    </source>
</evidence>